<name>A0AAD6M4H6_9ROSI</name>
<proteinExistence type="predicted"/>
<dbReference type="Proteomes" id="UP001164929">
    <property type="component" value="Chromosome 11"/>
</dbReference>
<evidence type="ECO:0000256" key="1">
    <source>
        <dbReference type="SAM" id="MobiDB-lite"/>
    </source>
</evidence>
<feature type="region of interest" description="Disordered" evidence="1">
    <location>
        <begin position="17"/>
        <end position="39"/>
    </location>
</feature>
<keyword evidence="3" id="KW-1185">Reference proteome</keyword>
<feature type="compositionally biased region" description="Basic and acidic residues" evidence="1">
    <location>
        <begin position="17"/>
        <end position="35"/>
    </location>
</feature>
<sequence length="72" mass="8168">MGREQWLLVQVLPRKRGGEVRDGMGTNKEREKKGAEMAGWQREMKGESLVLRRGEEAVCGDLEGGLIGQKRW</sequence>
<evidence type="ECO:0000313" key="2">
    <source>
        <dbReference type="EMBL" id="KAJ6978685.1"/>
    </source>
</evidence>
<gene>
    <name evidence="2" type="ORF">NC653_026974</name>
</gene>
<comment type="caution">
    <text evidence="2">The sequence shown here is derived from an EMBL/GenBank/DDBJ whole genome shotgun (WGS) entry which is preliminary data.</text>
</comment>
<accession>A0AAD6M4H6</accession>
<dbReference type="AlphaFoldDB" id="A0AAD6M4H6"/>
<protein>
    <submittedName>
        <fullName evidence="2">Uncharacterized protein</fullName>
    </submittedName>
</protein>
<organism evidence="2 3">
    <name type="scientific">Populus alba x Populus x berolinensis</name>
    <dbReference type="NCBI Taxonomy" id="444605"/>
    <lineage>
        <taxon>Eukaryota</taxon>
        <taxon>Viridiplantae</taxon>
        <taxon>Streptophyta</taxon>
        <taxon>Embryophyta</taxon>
        <taxon>Tracheophyta</taxon>
        <taxon>Spermatophyta</taxon>
        <taxon>Magnoliopsida</taxon>
        <taxon>eudicotyledons</taxon>
        <taxon>Gunneridae</taxon>
        <taxon>Pentapetalae</taxon>
        <taxon>rosids</taxon>
        <taxon>fabids</taxon>
        <taxon>Malpighiales</taxon>
        <taxon>Salicaceae</taxon>
        <taxon>Saliceae</taxon>
        <taxon>Populus</taxon>
    </lineage>
</organism>
<evidence type="ECO:0000313" key="3">
    <source>
        <dbReference type="Proteomes" id="UP001164929"/>
    </source>
</evidence>
<reference evidence="2" key="1">
    <citation type="journal article" date="2023" name="Mol. Ecol. Resour.">
        <title>Chromosome-level genome assembly of a triploid poplar Populus alba 'Berolinensis'.</title>
        <authorList>
            <person name="Chen S."/>
            <person name="Yu Y."/>
            <person name="Wang X."/>
            <person name="Wang S."/>
            <person name="Zhang T."/>
            <person name="Zhou Y."/>
            <person name="He R."/>
            <person name="Meng N."/>
            <person name="Wang Y."/>
            <person name="Liu W."/>
            <person name="Liu Z."/>
            <person name="Liu J."/>
            <person name="Guo Q."/>
            <person name="Huang H."/>
            <person name="Sederoff R.R."/>
            <person name="Wang G."/>
            <person name="Qu G."/>
            <person name="Chen S."/>
        </authorList>
    </citation>
    <scope>NUCLEOTIDE SEQUENCE</scope>
    <source>
        <strain evidence="2">SC-2020</strain>
    </source>
</reference>
<dbReference type="EMBL" id="JAQIZT010000011">
    <property type="protein sequence ID" value="KAJ6978685.1"/>
    <property type="molecule type" value="Genomic_DNA"/>
</dbReference>